<gene>
    <name evidence="2" type="ORF">KIH27_17835</name>
</gene>
<reference evidence="2 3" key="1">
    <citation type="submission" date="2021-05" db="EMBL/GenBank/DDBJ databases">
        <title>Mycobacterium acidophilum sp. nov., an extremely acid-tolerant member of the genus Mycobacterium.</title>
        <authorList>
            <person name="Xia J."/>
        </authorList>
    </citation>
    <scope>NUCLEOTIDE SEQUENCE [LARGE SCALE GENOMIC DNA]</scope>
    <source>
        <strain evidence="2 3">M1</strain>
    </source>
</reference>
<evidence type="ECO:0000256" key="1">
    <source>
        <dbReference type="SAM" id="SignalP"/>
    </source>
</evidence>
<feature type="chain" id="PRO_5046111196" description="Secreted protein" evidence="1">
    <location>
        <begin position="23"/>
        <end position="146"/>
    </location>
</feature>
<dbReference type="RefSeq" id="WP_214094303.1">
    <property type="nucleotide sequence ID" value="NZ_JAHCLR010000043.1"/>
</dbReference>
<keyword evidence="3" id="KW-1185">Reference proteome</keyword>
<feature type="signal peptide" evidence="1">
    <location>
        <begin position="1"/>
        <end position="22"/>
    </location>
</feature>
<sequence>MRCGAIATVATLPVAVAMTAAAAAQATRSEYVFQSPSGNIVCDLHATDTGPGAFVYCVVRDHSWSSPLPPSYCPDGRPPETLVLNAGSPAALTCHPAPWAPAATLDYGQSRSVPPVDCVSQLTGITCSDTDTGHFFRASRETCQLG</sequence>
<keyword evidence="1" id="KW-0732">Signal</keyword>
<evidence type="ECO:0008006" key="4">
    <source>
        <dbReference type="Google" id="ProtNLM"/>
    </source>
</evidence>
<dbReference type="EMBL" id="JAHCLR010000043">
    <property type="protein sequence ID" value="MBS9535449.1"/>
    <property type="molecule type" value="Genomic_DNA"/>
</dbReference>
<organism evidence="2 3">
    <name type="scientific">Mycolicibacter acidiphilus</name>
    <dbReference type="NCBI Taxonomy" id="2835306"/>
    <lineage>
        <taxon>Bacteria</taxon>
        <taxon>Bacillati</taxon>
        <taxon>Actinomycetota</taxon>
        <taxon>Actinomycetes</taxon>
        <taxon>Mycobacteriales</taxon>
        <taxon>Mycobacteriaceae</taxon>
        <taxon>Mycolicibacter</taxon>
    </lineage>
</organism>
<evidence type="ECO:0000313" key="3">
    <source>
        <dbReference type="Proteomes" id="UP001519535"/>
    </source>
</evidence>
<dbReference type="Proteomes" id="UP001519535">
    <property type="component" value="Unassembled WGS sequence"/>
</dbReference>
<name>A0ABS5RPD3_9MYCO</name>
<comment type="caution">
    <text evidence="2">The sequence shown here is derived from an EMBL/GenBank/DDBJ whole genome shotgun (WGS) entry which is preliminary data.</text>
</comment>
<protein>
    <recommendedName>
        <fullName evidence="4">Secreted protein</fullName>
    </recommendedName>
</protein>
<evidence type="ECO:0000313" key="2">
    <source>
        <dbReference type="EMBL" id="MBS9535449.1"/>
    </source>
</evidence>
<proteinExistence type="predicted"/>
<accession>A0ABS5RPD3</accession>